<evidence type="ECO:0000313" key="1">
    <source>
        <dbReference type="EMBL" id="CAB1442361.1"/>
    </source>
</evidence>
<keyword evidence="2" id="KW-1185">Reference proteome</keyword>
<dbReference type="EMBL" id="CADEAL010002835">
    <property type="protein sequence ID" value="CAB1442361.1"/>
    <property type="molecule type" value="Genomic_DNA"/>
</dbReference>
<proteinExistence type="predicted"/>
<gene>
    <name evidence="1" type="ORF">PLEPLA_LOCUS30032</name>
</gene>
<comment type="caution">
    <text evidence="1">The sequence shown here is derived from an EMBL/GenBank/DDBJ whole genome shotgun (WGS) entry which is preliminary data.</text>
</comment>
<organism evidence="1 2">
    <name type="scientific">Pleuronectes platessa</name>
    <name type="common">European plaice</name>
    <dbReference type="NCBI Taxonomy" id="8262"/>
    <lineage>
        <taxon>Eukaryota</taxon>
        <taxon>Metazoa</taxon>
        <taxon>Chordata</taxon>
        <taxon>Craniata</taxon>
        <taxon>Vertebrata</taxon>
        <taxon>Euteleostomi</taxon>
        <taxon>Actinopterygii</taxon>
        <taxon>Neopterygii</taxon>
        <taxon>Teleostei</taxon>
        <taxon>Neoteleostei</taxon>
        <taxon>Acanthomorphata</taxon>
        <taxon>Carangaria</taxon>
        <taxon>Pleuronectiformes</taxon>
        <taxon>Pleuronectoidei</taxon>
        <taxon>Pleuronectidae</taxon>
        <taxon>Pleuronectes</taxon>
    </lineage>
</organism>
<sequence length="164" mass="17900">MEILGSRCDSLQSTAPPPLILPHALTLISSRRESSSGYIADGDVERDDGEDLLQNQRVVLGHPSISMLALRPGLGSALGLWGRLPIAVMPHSTPPSPPFRWVATLFRRCRAPLACLTANTADRGLLTCRSTGPQNPFECASVEQKRLSQTRKANTGSRYVRRIQ</sequence>
<protein>
    <submittedName>
        <fullName evidence="1">Uncharacterized protein</fullName>
    </submittedName>
</protein>
<evidence type="ECO:0000313" key="2">
    <source>
        <dbReference type="Proteomes" id="UP001153269"/>
    </source>
</evidence>
<accession>A0A9N7V499</accession>
<name>A0A9N7V499_PLEPL</name>
<reference evidence="1" key="1">
    <citation type="submission" date="2020-03" db="EMBL/GenBank/DDBJ databases">
        <authorList>
            <person name="Weist P."/>
        </authorList>
    </citation>
    <scope>NUCLEOTIDE SEQUENCE</scope>
</reference>
<dbReference type="AlphaFoldDB" id="A0A9N7V499"/>
<dbReference type="Proteomes" id="UP001153269">
    <property type="component" value="Unassembled WGS sequence"/>
</dbReference>